<reference evidence="1" key="1">
    <citation type="submission" date="2021-06" db="EMBL/GenBank/DDBJ databases">
        <authorList>
            <person name="Hodson N. C."/>
            <person name="Mongue J. A."/>
            <person name="Jaron S. K."/>
        </authorList>
    </citation>
    <scope>NUCLEOTIDE SEQUENCE</scope>
</reference>
<comment type="caution">
    <text evidence="1">The sequence shown here is derived from an EMBL/GenBank/DDBJ whole genome shotgun (WGS) entry which is preliminary data.</text>
</comment>
<dbReference type="EMBL" id="CAJVCH010312248">
    <property type="protein sequence ID" value="CAG7786185.1"/>
    <property type="molecule type" value="Genomic_DNA"/>
</dbReference>
<feature type="non-terminal residue" evidence="1">
    <location>
        <position position="1"/>
    </location>
</feature>
<gene>
    <name evidence="1" type="ORF">AFUS01_LOCUS24767</name>
</gene>
<keyword evidence="2" id="KW-1185">Reference proteome</keyword>
<accession>A0A8J2KGE8</accession>
<proteinExistence type="predicted"/>
<evidence type="ECO:0000313" key="2">
    <source>
        <dbReference type="Proteomes" id="UP000708208"/>
    </source>
</evidence>
<dbReference type="Proteomes" id="UP000708208">
    <property type="component" value="Unassembled WGS sequence"/>
</dbReference>
<sequence length="24" mass="2708">MLLETGLATSLLVKLNRFCKSIEQ</sequence>
<protein>
    <submittedName>
        <fullName evidence="1">Uncharacterized protein</fullName>
    </submittedName>
</protein>
<name>A0A8J2KGE8_9HEXA</name>
<dbReference type="AlphaFoldDB" id="A0A8J2KGE8"/>
<evidence type="ECO:0000313" key="1">
    <source>
        <dbReference type="EMBL" id="CAG7786185.1"/>
    </source>
</evidence>
<organism evidence="1 2">
    <name type="scientific">Allacma fusca</name>
    <dbReference type="NCBI Taxonomy" id="39272"/>
    <lineage>
        <taxon>Eukaryota</taxon>
        <taxon>Metazoa</taxon>
        <taxon>Ecdysozoa</taxon>
        <taxon>Arthropoda</taxon>
        <taxon>Hexapoda</taxon>
        <taxon>Collembola</taxon>
        <taxon>Symphypleona</taxon>
        <taxon>Sminthuridae</taxon>
        <taxon>Allacma</taxon>
    </lineage>
</organism>